<dbReference type="Pfam" id="PF13419">
    <property type="entry name" value="HAD_2"/>
    <property type="match status" value="1"/>
</dbReference>
<dbReference type="SMART" id="SM00248">
    <property type="entry name" value="ANK"/>
    <property type="match status" value="3"/>
</dbReference>
<dbReference type="SFLD" id="SFLDS00003">
    <property type="entry name" value="Haloacid_Dehalogenase"/>
    <property type="match status" value="1"/>
</dbReference>
<dbReference type="InterPro" id="IPR023214">
    <property type="entry name" value="HAD_sf"/>
</dbReference>
<proteinExistence type="predicted"/>
<gene>
    <name evidence="2" type="ORF">TrCOL_g7993</name>
</gene>
<dbReference type="SUPFAM" id="SSF48403">
    <property type="entry name" value="Ankyrin repeat"/>
    <property type="match status" value="1"/>
</dbReference>
<organism evidence="2 3">
    <name type="scientific">Triparma columacea</name>
    <dbReference type="NCBI Taxonomy" id="722753"/>
    <lineage>
        <taxon>Eukaryota</taxon>
        <taxon>Sar</taxon>
        <taxon>Stramenopiles</taxon>
        <taxon>Ochrophyta</taxon>
        <taxon>Bolidophyceae</taxon>
        <taxon>Parmales</taxon>
        <taxon>Triparmaceae</taxon>
        <taxon>Triparma</taxon>
    </lineage>
</organism>
<dbReference type="Pfam" id="PF00023">
    <property type="entry name" value="Ank"/>
    <property type="match status" value="1"/>
</dbReference>
<dbReference type="EMBL" id="BRYA01000091">
    <property type="protein sequence ID" value="GMI38756.1"/>
    <property type="molecule type" value="Genomic_DNA"/>
</dbReference>
<sequence length="398" mass="43624">MSTDISKNTKPKLIGCVFDIDGTLTVPNLDFSEMYKRCNVDLSKDLLTEIAAKPKDEREQCERIIEEMEDESRATLELMPGAGNFVAWLKARKVKTAVVTRNTSKTIDSVTSLISHSEIVPSPLFSPSISRSDTQFPPKPSPSSLLHILSSWNCGSPTEEVIMIGDSPSNDVVYGKKAGVTTVLLDTGRRYTEGGSDGGADIVVKDLNELPKILKERYKDVEKLKKYPKPEPTTEAGIAALSGDVDKLKVLHGEGRIWEVCESKNTPLVWAAEGGSVEAAKFLLDVGGEGGGNERGYLGANAVVRAARRGELDVLKVLVGDERLKPSLDALNDKGQSALHFAAFKRHPLCVRELLKAGADPRVRDRKGRRPEEDTDVVEIRDGIKKVRNGEDPDLFFR</sequence>
<reference evidence="3" key="1">
    <citation type="journal article" date="2023" name="Commun. Biol.">
        <title>Genome analysis of Parmales, the sister group of diatoms, reveals the evolutionary specialization of diatoms from phago-mixotrophs to photoautotrophs.</title>
        <authorList>
            <person name="Ban H."/>
            <person name="Sato S."/>
            <person name="Yoshikawa S."/>
            <person name="Yamada K."/>
            <person name="Nakamura Y."/>
            <person name="Ichinomiya M."/>
            <person name="Sato N."/>
            <person name="Blanc-Mathieu R."/>
            <person name="Endo H."/>
            <person name="Kuwata A."/>
            <person name="Ogata H."/>
        </authorList>
    </citation>
    <scope>NUCLEOTIDE SEQUENCE [LARGE SCALE GENOMIC DNA]</scope>
</reference>
<dbReference type="Gene3D" id="3.40.50.1000">
    <property type="entry name" value="HAD superfamily/HAD-like"/>
    <property type="match status" value="1"/>
</dbReference>
<protein>
    <submittedName>
        <fullName evidence="2">Uncharacterized protein</fullName>
    </submittedName>
</protein>
<dbReference type="OrthoDB" id="426235at2759"/>
<dbReference type="InterPro" id="IPR041492">
    <property type="entry name" value="HAD_2"/>
</dbReference>
<dbReference type="PROSITE" id="PS50297">
    <property type="entry name" value="ANK_REP_REGION"/>
    <property type="match status" value="1"/>
</dbReference>
<dbReference type="InterPro" id="IPR036412">
    <property type="entry name" value="HAD-like_sf"/>
</dbReference>
<evidence type="ECO:0000313" key="3">
    <source>
        <dbReference type="Proteomes" id="UP001165065"/>
    </source>
</evidence>
<accession>A0A9W7GB22</accession>
<dbReference type="AlphaFoldDB" id="A0A9W7GB22"/>
<keyword evidence="1" id="KW-0040">ANK repeat</keyword>
<dbReference type="InterPro" id="IPR002110">
    <property type="entry name" value="Ankyrin_rpt"/>
</dbReference>
<dbReference type="PANTHER" id="PTHR43885">
    <property type="entry name" value="HALOACID DEHALOGENASE-LIKE HYDROLASE"/>
    <property type="match status" value="1"/>
</dbReference>
<feature type="repeat" description="ANK" evidence="1">
    <location>
        <begin position="334"/>
        <end position="366"/>
    </location>
</feature>
<dbReference type="Gene3D" id="1.25.40.20">
    <property type="entry name" value="Ankyrin repeat-containing domain"/>
    <property type="match status" value="1"/>
</dbReference>
<comment type="caution">
    <text evidence="2">The sequence shown here is derived from an EMBL/GenBank/DDBJ whole genome shotgun (WGS) entry which is preliminary data.</text>
</comment>
<evidence type="ECO:0000313" key="2">
    <source>
        <dbReference type="EMBL" id="GMI38756.1"/>
    </source>
</evidence>
<dbReference type="InterPro" id="IPR036770">
    <property type="entry name" value="Ankyrin_rpt-contain_sf"/>
</dbReference>
<evidence type="ECO:0000256" key="1">
    <source>
        <dbReference type="PROSITE-ProRule" id="PRU00023"/>
    </source>
</evidence>
<dbReference type="PROSITE" id="PS50088">
    <property type="entry name" value="ANK_REPEAT"/>
    <property type="match status" value="1"/>
</dbReference>
<dbReference type="Pfam" id="PF12796">
    <property type="entry name" value="Ank_2"/>
    <property type="match status" value="1"/>
</dbReference>
<name>A0A9W7GB22_9STRA</name>
<dbReference type="SFLD" id="SFLDG01129">
    <property type="entry name" value="C1.5:_HAD__Beta-PGM__Phosphata"/>
    <property type="match status" value="1"/>
</dbReference>
<keyword evidence="3" id="KW-1185">Reference proteome</keyword>
<dbReference type="Proteomes" id="UP001165065">
    <property type="component" value="Unassembled WGS sequence"/>
</dbReference>
<dbReference type="Gene3D" id="1.10.260.80">
    <property type="match status" value="1"/>
</dbReference>
<dbReference type="SUPFAM" id="SSF56784">
    <property type="entry name" value="HAD-like"/>
    <property type="match status" value="1"/>
</dbReference>
<dbReference type="PANTHER" id="PTHR43885:SF1">
    <property type="entry name" value="SUPERFAMILY HYDROLASE, PUTATIVE (AFU_ORTHOLOGUE AFUA_4G13290)-RELATED"/>
    <property type="match status" value="1"/>
</dbReference>